<dbReference type="FunFam" id="3.30.499.10:FF:000020">
    <property type="entry name" value="Aconitate hydratase A"/>
    <property type="match status" value="1"/>
</dbReference>
<dbReference type="SUPFAM" id="SSF53732">
    <property type="entry name" value="Aconitase iron-sulfur domain"/>
    <property type="match status" value="1"/>
</dbReference>
<evidence type="ECO:0000256" key="13">
    <source>
        <dbReference type="ARBA" id="ARBA00023501"/>
    </source>
</evidence>
<dbReference type="NCBIfam" id="NF009520">
    <property type="entry name" value="PRK12881.1"/>
    <property type="match status" value="1"/>
</dbReference>
<dbReference type="Pfam" id="PF00694">
    <property type="entry name" value="Aconitase_C"/>
    <property type="match status" value="1"/>
</dbReference>
<dbReference type="Gene3D" id="3.30.499.10">
    <property type="entry name" value="Aconitase, domain 3"/>
    <property type="match status" value="2"/>
</dbReference>
<proteinExistence type="inferred from homology"/>
<dbReference type="AlphaFoldDB" id="A0A5A5T8Y4"/>
<evidence type="ECO:0000256" key="2">
    <source>
        <dbReference type="ARBA" id="ARBA00001966"/>
    </source>
</evidence>
<evidence type="ECO:0000256" key="6">
    <source>
        <dbReference type="ARBA" id="ARBA00011245"/>
    </source>
</evidence>
<dbReference type="Gene3D" id="3.20.19.10">
    <property type="entry name" value="Aconitase, domain 4"/>
    <property type="match status" value="1"/>
</dbReference>
<dbReference type="NCBIfam" id="TIGR01341">
    <property type="entry name" value="aconitase_1"/>
    <property type="match status" value="1"/>
</dbReference>
<comment type="pathway">
    <text evidence="3">Carbohydrate metabolism; tricarboxylic acid cycle; isocitrate from oxaloacetate: step 2/2.</text>
</comment>
<dbReference type="CDD" id="cd01586">
    <property type="entry name" value="AcnA_IRP"/>
    <property type="match status" value="1"/>
</dbReference>
<dbReference type="InterPro" id="IPR001030">
    <property type="entry name" value="Acoase/IPM_deHydtase_lsu_aba"/>
</dbReference>
<evidence type="ECO:0000256" key="7">
    <source>
        <dbReference type="ARBA" id="ARBA00022532"/>
    </source>
</evidence>
<keyword evidence="18" id="KW-1185">Reference proteome</keyword>
<evidence type="ECO:0000256" key="3">
    <source>
        <dbReference type="ARBA" id="ARBA00004717"/>
    </source>
</evidence>
<keyword evidence="11 14" id="KW-0411">Iron-sulfur</keyword>
<evidence type="ECO:0000256" key="12">
    <source>
        <dbReference type="ARBA" id="ARBA00023239"/>
    </source>
</evidence>
<dbReference type="CDD" id="cd01580">
    <property type="entry name" value="AcnA_IRP_Swivel"/>
    <property type="match status" value="1"/>
</dbReference>
<evidence type="ECO:0000256" key="9">
    <source>
        <dbReference type="ARBA" id="ARBA00022884"/>
    </source>
</evidence>
<dbReference type="EMBL" id="BIXY01000014">
    <property type="protein sequence ID" value="GCF07797.1"/>
    <property type="molecule type" value="Genomic_DNA"/>
</dbReference>
<evidence type="ECO:0000256" key="8">
    <source>
        <dbReference type="ARBA" id="ARBA00022723"/>
    </source>
</evidence>
<dbReference type="RefSeq" id="WP_149400804.1">
    <property type="nucleotide sequence ID" value="NZ_BIXY01000014.1"/>
</dbReference>
<comment type="caution">
    <text evidence="17">The sequence shown here is derived from an EMBL/GenBank/DDBJ whole genome shotgun (WGS) entry which is preliminary data.</text>
</comment>
<dbReference type="SUPFAM" id="SSF52016">
    <property type="entry name" value="LeuD/IlvD-like"/>
    <property type="match status" value="1"/>
</dbReference>
<feature type="domain" description="Aconitase A/isopropylmalate dehydratase small subunit swivel" evidence="16">
    <location>
        <begin position="707"/>
        <end position="833"/>
    </location>
</feature>
<dbReference type="GO" id="GO:0047456">
    <property type="term" value="F:2-methylisocitrate dehydratase activity"/>
    <property type="evidence" value="ECO:0007669"/>
    <property type="project" value="UniProtKB-EC"/>
</dbReference>
<reference evidence="17 18" key="1">
    <citation type="submission" date="2019-01" db="EMBL/GenBank/DDBJ databases">
        <title>Draft genome sequence of Dictyobacter sp. Uno17.</title>
        <authorList>
            <person name="Wang C.M."/>
            <person name="Zheng Y."/>
            <person name="Sakai Y."/>
            <person name="Abe K."/>
            <person name="Yokota A."/>
            <person name="Yabe S."/>
        </authorList>
    </citation>
    <scope>NUCLEOTIDE SEQUENCE [LARGE SCALE GENOMIC DNA]</scope>
    <source>
        <strain evidence="17 18">Uno17</strain>
    </source>
</reference>
<keyword evidence="8" id="KW-0479">Metal-binding</keyword>
<evidence type="ECO:0000256" key="1">
    <source>
        <dbReference type="ARBA" id="ARBA00000118"/>
    </source>
</evidence>
<evidence type="ECO:0000259" key="15">
    <source>
        <dbReference type="Pfam" id="PF00330"/>
    </source>
</evidence>
<keyword evidence="10 14" id="KW-0408">Iron</keyword>
<dbReference type="InterPro" id="IPR036008">
    <property type="entry name" value="Aconitase_4Fe-4S_dom"/>
</dbReference>
<dbReference type="InterPro" id="IPR044137">
    <property type="entry name" value="AcnA_IRP_Swivel"/>
</dbReference>
<evidence type="ECO:0000256" key="10">
    <source>
        <dbReference type="ARBA" id="ARBA00023004"/>
    </source>
</evidence>
<dbReference type="Gene3D" id="6.10.190.10">
    <property type="match status" value="1"/>
</dbReference>
<dbReference type="InterPro" id="IPR006249">
    <property type="entry name" value="Aconitase/IRP2"/>
</dbReference>
<dbReference type="FunFam" id="3.20.19.10:FF:000001">
    <property type="entry name" value="Aconitate hydratase"/>
    <property type="match status" value="1"/>
</dbReference>
<comment type="similarity">
    <text evidence="5 14">Belongs to the aconitase/IPM isomerase family.</text>
</comment>
<accession>A0A5A5T8Y4</accession>
<evidence type="ECO:0000259" key="16">
    <source>
        <dbReference type="Pfam" id="PF00694"/>
    </source>
</evidence>
<dbReference type="UniPathway" id="UPA00223">
    <property type="reaction ID" value="UER00718"/>
</dbReference>
<dbReference type="GO" id="GO:0046872">
    <property type="term" value="F:metal ion binding"/>
    <property type="evidence" value="ECO:0007669"/>
    <property type="project" value="UniProtKB-KW"/>
</dbReference>
<comment type="subunit">
    <text evidence="6">Monomer.</text>
</comment>
<dbReference type="InterPro" id="IPR018136">
    <property type="entry name" value="Aconitase_4Fe-4S_BS"/>
</dbReference>
<name>A0A5A5T8Y4_9CHLR</name>
<dbReference type="EC" id="4.2.1.3" evidence="14"/>
<comment type="catalytic activity">
    <reaction evidence="13 14">
        <text>citrate = D-threo-isocitrate</text>
        <dbReference type="Rhea" id="RHEA:10336"/>
        <dbReference type="ChEBI" id="CHEBI:15562"/>
        <dbReference type="ChEBI" id="CHEBI:16947"/>
        <dbReference type="EC" id="4.2.1.3"/>
    </reaction>
</comment>
<comment type="pathway">
    <text evidence="4">Organic acid metabolism; propanoate degradation.</text>
</comment>
<comment type="cofactor">
    <cofactor evidence="2">
        <name>[4Fe-4S] cluster</name>
        <dbReference type="ChEBI" id="CHEBI:49883"/>
    </cofactor>
</comment>
<dbReference type="GO" id="GO:0006099">
    <property type="term" value="P:tricarboxylic acid cycle"/>
    <property type="evidence" value="ECO:0007669"/>
    <property type="project" value="UniProtKB-UniPathway"/>
</dbReference>
<evidence type="ECO:0000256" key="5">
    <source>
        <dbReference type="ARBA" id="ARBA00007185"/>
    </source>
</evidence>
<comment type="function">
    <text evidence="14">Catalyzes the isomerization of citrate to isocitrate via cis-aconitate.</text>
</comment>
<dbReference type="NCBIfam" id="NF006757">
    <property type="entry name" value="PRK09277.1"/>
    <property type="match status" value="1"/>
</dbReference>
<dbReference type="GO" id="GO:0019679">
    <property type="term" value="P:propionate metabolic process, methylcitrate cycle"/>
    <property type="evidence" value="ECO:0007669"/>
    <property type="project" value="UniProtKB-ARBA"/>
</dbReference>
<dbReference type="PRINTS" id="PR00415">
    <property type="entry name" value="ACONITASE"/>
</dbReference>
<evidence type="ECO:0000256" key="11">
    <source>
        <dbReference type="ARBA" id="ARBA00023014"/>
    </source>
</evidence>
<sequence>MTTYKDVFGARTPLDGVAGTIYYYRLAALTERGVQGLERLPFTVKILLENLLRHAGDELVTEDDVLALAAWQPGTASSSEAEYPFLPGRVLLQDFTGVPAVADLAAMRSAVARLNGDPQKINPLVPADLVIDHSVQVDSFGSTLAFARNVEREYERNSERYGLLRWGQQAFHNFRVVPPGTGIVHQVNLEYLASVVMTRDDAGETVAYPDSLVGTDSHTTMINGLGVLGWGVGGIEAEAVLLGQALYLLTPEVIGVRLTGKLPEGATATDLVLTVTQILRKRGVVSKFVEFTGPGLSQLGLADRATISNMSPEFGATATLFPVDEITLRYLRDTGRDPELINLVERYTKAQGLFRTDDQPEPRFDDLLELDLSTIEPSLAGPRRPQDRVPMSALSQTFRSAYADRFTLVETGTGAATAVAEKPATTMVDLGGVQTHLTNGSVAIAAITSCTNTSNPSVMIAAGLVAKRAVERGLSVNPAVKTSLAPGSRAVMDYLENAELVPYLEALRFHLVGFGCTTCIGNSGPLAEPIAEAVQDNDLIVAAVLSGNRNFEGRIHPQVRASFLASPPLVVAYALAGTVDIDLTTDPIGTDANGDKVYLRDIWPSQEEVRELVEKAVTPAVFSKNYAHVFEGDEHWQALSNSTGPLFDWDPNSTYIQEPPFFKDITPEPAPLHDIQAARVLVMVDDSITTDHISPAGSFAEKSPAGQYLVEHGVARRDFNTYGARRGNHEVMIRGTFGNIRLRNRLVEGKEGFYTRHLPDEAETTIYDASMQYQQDGVPLIVLAGKEYGSGSSRDWAAKGPLLLGIRAAIAESFERIHRSNLVGMGILPLQFLPGQSKDTLGLTGRETYDILGIEQGLKPRQEITVNVTREDGSTFSFQTIARLDGAIDVIYYENGGILPTVLRRLLQA</sequence>
<evidence type="ECO:0000256" key="4">
    <source>
        <dbReference type="ARBA" id="ARBA00005026"/>
    </source>
</evidence>
<keyword evidence="12 14" id="KW-0456">Lyase</keyword>
<dbReference type="Proteomes" id="UP000322530">
    <property type="component" value="Unassembled WGS sequence"/>
</dbReference>
<feature type="domain" description="Aconitase/3-isopropylmalate dehydratase large subunit alpha/beta/alpha" evidence="15">
    <location>
        <begin position="78"/>
        <end position="577"/>
    </location>
</feature>
<gene>
    <name evidence="17" type="primary">acoA</name>
    <name evidence="17" type="ORF">KDI_13610</name>
</gene>
<dbReference type="Pfam" id="PF00330">
    <property type="entry name" value="Aconitase"/>
    <property type="match status" value="1"/>
</dbReference>
<dbReference type="GO" id="GO:0003723">
    <property type="term" value="F:RNA binding"/>
    <property type="evidence" value="ECO:0007669"/>
    <property type="project" value="UniProtKB-KW"/>
</dbReference>
<protein>
    <recommendedName>
        <fullName evidence="14">Aconitate hydratase</fullName>
        <shortName evidence="14">Aconitase</shortName>
        <ecNumber evidence="14">4.2.1.3</ecNumber>
    </recommendedName>
</protein>
<dbReference type="InterPro" id="IPR015931">
    <property type="entry name" value="Acnase/IPM_dHydase_lsu_aba_1/3"/>
</dbReference>
<comment type="catalytic activity">
    <reaction evidence="1">
        <text>(2S,3R)-3-hydroxybutane-1,2,3-tricarboxylate = 2-methyl-cis-aconitate + H2O</text>
        <dbReference type="Rhea" id="RHEA:17941"/>
        <dbReference type="ChEBI" id="CHEBI:15377"/>
        <dbReference type="ChEBI" id="CHEBI:57429"/>
        <dbReference type="ChEBI" id="CHEBI:57872"/>
        <dbReference type="EC" id="4.2.1.99"/>
    </reaction>
</comment>
<evidence type="ECO:0000313" key="17">
    <source>
        <dbReference type="EMBL" id="GCF07797.1"/>
    </source>
</evidence>
<dbReference type="FunFam" id="3.30.499.10:FF:000002">
    <property type="entry name" value="Aconitate hydratase"/>
    <property type="match status" value="1"/>
</dbReference>
<evidence type="ECO:0000313" key="18">
    <source>
        <dbReference type="Proteomes" id="UP000322530"/>
    </source>
</evidence>
<keyword evidence="14" id="KW-0004">4Fe-4S</keyword>
<dbReference type="InterPro" id="IPR015928">
    <property type="entry name" value="Aconitase/3IPM_dehydase_swvl"/>
</dbReference>
<dbReference type="GO" id="GO:0051539">
    <property type="term" value="F:4 iron, 4 sulfur cluster binding"/>
    <property type="evidence" value="ECO:0007669"/>
    <property type="project" value="UniProtKB-KW"/>
</dbReference>
<dbReference type="PANTHER" id="PTHR11670">
    <property type="entry name" value="ACONITASE/IRON-RESPONSIVE ELEMENT FAMILY MEMBER"/>
    <property type="match status" value="1"/>
</dbReference>
<dbReference type="PROSITE" id="PS00450">
    <property type="entry name" value="ACONITASE_1"/>
    <property type="match status" value="1"/>
</dbReference>
<dbReference type="OrthoDB" id="9764318at2"/>
<keyword evidence="9" id="KW-0694">RNA-binding</keyword>
<evidence type="ECO:0000256" key="14">
    <source>
        <dbReference type="RuleBase" id="RU361275"/>
    </source>
</evidence>
<organism evidence="17 18">
    <name type="scientific">Dictyobacter arantiisoli</name>
    <dbReference type="NCBI Taxonomy" id="2014874"/>
    <lineage>
        <taxon>Bacteria</taxon>
        <taxon>Bacillati</taxon>
        <taxon>Chloroflexota</taxon>
        <taxon>Ktedonobacteria</taxon>
        <taxon>Ktedonobacterales</taxon>
        <taxon>Dictyobacteraceae</taxon>
        <taxon>Dictyobacter</taxon>
    </lineage>
</organism>
<dbReference type="GO" id="GO:0003994">
    <property type="term" value="F:aconitate hydratase activity"/>
    <property type="evidence" value="ECO:0007669"/>
    <property type="project" value="UniProtKB-EC"/>
</dbReference>
<dbReference type="InterPro" id="IPR000573">
    <property type="entry name" value="AconitaseA/IPMdHydase_ssu_swvl"/>
</dbReference>
<keyword evidence="7" id="KW-0816">Tricarboxylic acid cycle</keyword>